<comment type="caution">
    <text evidence="12">The sequence shown here is derived from an EMBL/GenBank/DDBJ whole genome shotgun (WGS) entry which is preliminary data.</text>
</comment>
<gene>
    <name evidence="12" type="ORF">TEOVI_000306900</name>
</gene>
<dbReference type="VEuPathDB" id="TriTrypDB:TEOVI_000306900"/>
<evidence type="ECO:0000256" key="9">
    <source>
        <dbReference type="SAM" id="MobiDB-lite"/>
    </source>
</evidence>
<evidence type="ECO:0000313" key="12">
    <source>
        <dbReference type="EMBL" id="SCU71488.1"/>
    </source>
</evidence>
<keyword evidence="3" id="KW-1003">Cell membrane</keyword>
<reference evidence="12" key="1">
    <citation type="submission" date="2016-09" db="EMBL/GenBank/DDBJ databases">
        <authorList>
            <person name="Hebert L."/>
            <person name="Moumen B."/>
        </authorList>
    </citation>
    <scope>NUCLEOTIDE SEQUENCE [LARGE SCALE GENOMIC DNA]</scope>
    <source>
        <strain evidence="12">OVI</strain>
    </source>
</reference>
<dbReference type="InterPro" id="IPR025932">
    <property type="entry name" value="Trypano_VSG_B_N_dom"/>
</dbReference>
<keyword evidence="7" id="KW-0325">Glycoprotein</keyword>
<keyword evidence="13" id="KW-1185">Reference proteome</keyword>
<evidence type="ECO:0000256" key="1">
    <source>
        <dbReference type="ARBA" id="ARBA00002523"/>
    </source>
</evidence>
<evidence type="ECO:0000256" key="4">
    <source>
        <dbReference type="ARBA" id="ARBA00022622"/>
    </source>
</evidence>
<feature type="signal peptide" evidence="10">
    <location>
        <begin position="1"/>
        <end position="19"/>
    </location>
</feature>
<feature type="domain" description="Trypanosome variant surface glycoprotein B-type N-terminal" evidence="11">
    <location>
        <begin position="24"/>
        <end position="267"/>
    </location>
</feature>
<evidence type="ECO:0000256" key="6">
    <source>
        <dbReference type="ARBA" id="ARBA00023136"/>
    </source>
</evidence>
<sequence length="267" mass="28607">MELPMRTVVLLIAVLQVRALERHVQGKAGDAKNGQQYRAMCTLVEKAKQTAKNLGKATLDGGDVDVIEGLNMSASSLAWQSKFPSKEPTEPAPAPKCSGSNQPIECHPDYNKWKSAKIRTAGKHEAGTTLKVFPGIQETALGKRTQTAIGDLATDAEAVYKKLPTNSKTDTRCGTGGGKLRPARFLLGKQTRPLSGEAQDKWTPTGTRKTDCEGTKAGISLRGDITCLCARDTTQDKHICGYNVEDDTTAWSNSAATADATRITATC</sequence>
<dbReference type="RefSeq" id="XP_067082149.1">
    <property type="nucleotide sequence ID" value="XM_067226048.1"/>
</dbReference>
<organism evidence="12 13">
    <name type="scientific">Trypanosoma equiperdum</name>
    <dbReference type="NCBI Taxonomy" id="5694"/>
    <lineage>
        <taxon>Eukaryota</taxon>
        <taxon>Discoba</taxon>
        <taxon>Euglenozoa</taxon>
        <taxon>Kinetoplastea</taxon>
        <taxon>Metakinetoplastina</taxon>
        <taxon>Trypanosomatida</taxon>
        <taxon>Trypanosomatidae</taxon>
        <taxon>Trypanosoma</taxon>
    </lineage>
</organism>
<feature type="chain" id="PRO_5009235506" evidence="10">
    <location>
        <begin position="20"/>
        <end position="267"/>
    </location>
</feature>
<keyword evidence="4" id="KW-0336">GPI-anchor</keyword>
<name>A0A1G4IGZ4_TRYEQ</name>
<keyword evidence="8" id="KW-0449">Lipoprotein</keyword>
<protein>
    <submittedName>
        <fullName evidence="12">Trypanosomal VSG domain containing protein, putative</fullName>
    </submittedName>
</protein>
<evidence type="ECO:0000313" key="13">
    <source>
        <dbReference type="Proteomes" id="UP000195570"/>
    </source>
</evidence>
<comment type="subcellular location">
    <subcellularLocation>
        <location evidence="2">Cell membrane</location>
        <topology evidence="2">Lipid-anchor</topology>
        <topology evidence="2">GPI-anchor</topology>
    </subcellularLocation>
</comment>
<dbReference type="GO" id="GO:0098552">
    <property type="term" value="C:side of membrane"/>
    <property type="evidence" value="ECO:0007669"/>
    <property type="project" value="UniProtKB-KW"/>
</dbReference>
<feature type="region of interest" description="Disordered" evidence="9">
    <location>
        <begin position="81"/>
        <end position="103"/>
    </location>
</feature>
<evidence type="ECO:0000259" key="11">
    <source>
        <dbReference type="Pfam" id="PF13206"/>
    </source>
</evidence>
<dbReference type="Pfam" id="PF13206">
    <property type="entry name" value="VSG_B"/>
    <property type="match status" value="1"/>
</dbReference>
<evidence type="ECO:0000256" key="10">
    <source>
        <dbReference type="SAM" id="SignalP"/>
    </source>
</evidence>
<evidence type="ECO:0000256" key="3">
    <source>
        <dbReference type="ARBA" id="ARBA00022475"/>
    </source>
</evidence>
<keyword evidence="6" id="KW-0472">Membrane</keyword>
<dbReference type="GO" id="GO:0005886">
    <property type="term" value="C:plasma membrane"/>
    <property type="evidence" value="ECO:0007669"/>
    <property type="project" value="UniProtKB-SubCell"/>
</dbReference>
<evidence type="ECO:0000256" key="7">
    <source>
        <dbReference type="ARBA" id="ARBA00023180"/>
    </source>
</evidence>
<evidence type="ECO:0000256" key="8">
    <source>
        <dbReference type="ARBA" id="ARBA00023288"/>
    </source>
</evidence>
<comment type="function">
    <text evidence="1">VSG forms a coat on the surface of the parasite. The trypanosome evades the immune response of the host by expressing a series of antigenically distinct VSGs from an estimated 1000 VSG genes.</text>
</comment>
<dbReference type="Proteomes" id="UP000195570">
    <property type="component" value="Unassembled WGS sequence"/>
</dbReference>
<evidence type="ECO:0000256" key="5">
    <source>
        <dbReference type="ARBA" id="ARBA00022729"/>
    </source>
</evidence>
<dbReference type="AlphaFoldDB" id="A0A1G4IGZ4"/>
<accession>A0A1G4IGZ4</accession>
<keyword evidence="5 10" id="KW-0732">Signal</keyword>
<proteinExistence type="predicted"/>
<evidence type="ECO:0000256" key="2">
    <source>
        <dbReference type="ARBA" id="ARBA00004609"/>
    </source>
</evidence>
<dbReference type="GeneID" id="92377009"/>
<dbReference type="EMBL" id="CZPT02001635">
    <property type="protein sequence ID" value="SCU71488.1"/>
    <property type="molecule type" value="Genomic_DNA"/>
</dbReference>